<evidence type="ECO:0000313" key="5">
    <source>
        <dbReference type="Proteomes" id="UP000014760"/>
    </source>
</evidence>
<gene>
    <name evidence="3" type="ORF">CAPTEDRAFT_220768</name>
</gene>
<dbReference type="STRING" id="283909.R7TIL7"/>
<dbReference type="Pfam" id="PF02845">
    <property type="entry name" value="CUE"/>
    <property type="match status" value="1"/>
</dbReference>
<feature type="domain" description="CUE" evidence="2">
    <location>
        <begin position="444"/>
        <end position="487"/>
    </location>
</feature>
<evidence type="ECO:0000256" key="1">
    <source>
        <dbReference type="SAM" id="MobiDB-lite"/>
    </source>
</evidence>
<proteinExistence type="predicted"/>
<protein>
    <recommendedName>
        <fullName evidence="2">CUE domain-containing protein</fullName>
    </recommendedName>
</protein>
<dbReference type="InterPro" id="IPR052586">
    <property type="entry name" value="ASCC2"/>
</dbReference>
<feature type="region of interest" description="Disordered" evidence="1">
    <location>
        <begin position="620"/>
        <end position="718"/>
    </location>
</feature>
<organism evidence="3">
    <name type="scientific">Capitella teleta</name>
    <name type="common">Polychaete worm</name>
    <dbReference type="NCBI Taxonomy" id="283909"/>
    <lineage>
        <taxon>Eukaryota</taxon>
        <taxon>Metazoa</taxon>
        <taxon>Spiralia</taxon>
        <taxon>Lophotrochozoa</taxon>
        <taxon>Annelida</taxon>
        <taxon>Polychaeta</taxon>
        <taxon>Sedentaria</taxon>
        <taxon>Scolecida</taxon>
        <taxon>Capitellidae</taxon>
        <taxon>Capitella</taxon>
    </lineage>
</organism>
<dbReference type="OrthoDB" id="5577209at2759"/>
<reference evidence="5" key="1">
    <citation type="submission" date="2012-12" db="EMBL/GenBank/DDBJ databases">
        <authorList>
            <person name="Hellsten U."/>
            <person name="Grimwood J."/>
            <person name="Chapman J.A."/>
            <person name="Shapiro H."/>
            <person name="Aerts A."/>
            <person name="Otillar R.P."/>
            <person name="Terry A.Y."/>
            <person name="Boore J.L."/>
            <person name="Simakov O."/>
            <person name="Marletaz F."/>
            <person name="Cho S.-J."/>
            <person name="Edsinger-Gonzales E."/>
            <person name="Havlak P."/>
            <person name="Kuo D.-H."/>
            <person name="Larsson T."/>
            <person name="Lv J."/>
            <person name="Arendt D."/>
            <person name="Savage R."/>
            <person name="Osoegawa K."/>
            <person name="de Jong P."/>
            <person name="Lindberg D.R."/>
            <person name="Seaver E.C."/>
            <person name="Weisblat D.A."/>
            <person name="Putnam N.H."/>
            <person name="Grigoriev I.V."/>
            <person name="Rokhsar D.S."/>
        </authorList>
    </citation>
    <scope>NUCLEOTIDE SEQUENCE</scope>
    <source>
        <strain evidence="5">I ESC-2004</strain>
    </source>
</reference>
<dbReference type="AlphaFoldDB" id="R7TIL7"/>
<feature type="compositionally biased region" description="Acidic residues" evidence="1">
    <location>
        <begin position="628"/>
        <end position="638"/>
    </location>
</feature>
<dbReference type="EnsemblMetazoa" id="CapteT220768">
    <property type="protein sequence ID" value="CapteP220768"/>
    <property type="gene ID" value="CapteG220768"/>
</dbReference>
<evidence type="ECO:0000259" key="2">
    <source>
        <dbReference type="PROSITE" id="PS51140"/>
    </source>
</evidence>
<dbReference type="SMART" id="SM00546">
    <property type="entry name" value="CUE"/>
    <property type="match status" value="1"/>
</dbReference>
<accession>R7TIL7</accession>
<evidence type="ECO:0000313" key="4">
    <source>
        <dbReference type="EnsemblMetazoa" id="CapteP220768"/>
    </source>
</evidence>
<sequence length="718" mass="81469">MDLPLDQRFKNRGGKKTPALAPCWMKNIDFLLYQAPPVNPNDGAAREEWIERATFMESDLQSLLRMPHEAFWCQVVFDESLHRCIDSYLRFAPRPFDVVYTLPDNVQVKQDSLHRLIFMTCLRMATHKESKKDFITPRIFGDILYENFLFDVPKLMDLCVLYGQDNKPLLTKMLTNIFTQQPKYSDDLRESLPTILHVLNSVCQKCGLECDSAPSSPQKLQTSGPTSLTTMPISEFQDLVFYVSDTAQTLFNFLDVYDAAAKHMIQDDFPVKWCQRSEAILSTLMSAIADRDWTGSTLKPLLKGKLNAALAATAHVFHSLVFQNTLLPLMEHASNPAELYELYLHLMTAVLGEIRMLAVHEVLFPFSEDRDLLVQCCPGIDETQLQFIEDGIQTACCHRAMKSEGKKGKKKREVSFAVAEAVAPPPMEPQETIGACAPKMKGIELDSLISSVHDLLPDLGEGFIELCLEELDYNVERVINCVLEGRLPPSLDDIERTLERTKPTSDETESLLEQRRNIFDNDDFDVFSKEKVASDQIHQGKKEKSQDMSVLEDKSGIENFRELYNRYGSEDVESIYDKVIEYDDEYDDTYDSHLIGANDGDSADELAAKKVPLIFGNLNQRQQQASGEESEDDSDGEESQPLRDAFVQDPAKLREAQARRRATQQARRGRPVNTEKKKDVVGAAKGQGQSSDVLRNRASKEKNKNKNRKAQADRKRRV</sequence>
<dbReference type="Proteomes" id="UP000014760">
    <property type="component" value="Unassembled WGS sequence"/>
</dbReference>
<dbReference type="InterPro" id="IPR009060">
    <property type="entry name" value="UBA-like_sf"/>
</dbReference>
<dbReference type="PANTHER" id="PTHR21494:SF0">
    <property type="entry name" value="ACTIVATING SIGNAL COINTEGRATOR 1 COMPLEX SUBUNIT 2"/>
    <property type="match status" value="1"/>
</dbReference>
<dbReference type="CDD" id="cd14364">
    <property type="entry name" value="CUE_ASCC2"/>
    <property type="match status" value="1"/>
</dbReference>
<dbReference type="OMA" id="LSQHEFW"/>
<dbReference type="GO" id="GO:0043130">
    <property type="term" value="F:ubiquitin binding"/>
    <property type="evidence" value="ECO:0007669"/>
    <property type="project" value="InterPro"/>
</dbReference>
<dbReference type="SUPFAM" id="SSF46934">
    <property type="entry name" value="UBA-like"/>
    <property type="match status" value="1"/>
</dbReference>
<feature type="compositionally biased region" description="Basic and acidic residues" evidence="1">
    <location>
        <begin position="694"/>
        <end position="704"/>
    </location>
</feature>
<dbReference type="FunCoup" id="R7TIL7">
    <property type="interactions" value="282"/>
</dbReference>
<dbReference type="InterPro" id="IPR003892">
    <property type="entry name" value="CUE"/>
</dbReference>
<reference evidence="3 5" key="2">
    <citation type="journal article" date="2013" name="Nature">
        <title>Insights into bilaterian evolution from three spiralian genomes.</title>
        <authorList>
            <person name="Simakov O."/>
            <person name="Marletaz F."/>
            <person name="Cho S.J."/>
            <person name="Edsinger-Gonzales E."/>
            <person name="Havlak P."/>
            <person name="Hellsten U."/>
            <person name="Kuo D.H."/>
            <person name="Larsson T."/>
            <person name="Lv J."/>
            <person name="Arendt D."/>
            <person name="Savage R."/>
            <person name="Osoegawa K."/>
            <person name="de Jong P."/>
            <person name="Grimwood J."/>
            <person name="Chapman J.A."/>
            <person name="Shapiro H."/>
            <person name="Aerts A."/>
            <person name="Otillar R.P."/>
            <person name="Terry A.Y."/>
            <person name="Boore J.L."/>
            <person name="Grigoriev I.V."/>
            <person name="Lindberg D.R."/>
            <person name="Seaver E.C."/>
            <person name="Weisblat D.A."/>
            <person name="Putnam N.H."/>
            <person name="Rokhsar D.S."/>
        </authorList>
    </citation>
    <scope>NUCLEOTIDE SEQUENCE</scope>
    <source>
        <strain evidence="3 5">I ESC-2004</strain>
    </source>
</reference>
<feature type="compositionally biased region" description="Basic residues" evidence="1">
    <location>
        <begin position="705"/>
        <end position="718"/>
    </location>
</feature>
<reference evidence="4" key="3">
    <citation type="submission" date="2015-06" db="UniProtKB">
        <authorList>
            <consortium name="EnsemblMetazoa"/>
        </authorList>
    </citation>
    <scope>IDENTIFICATION</scope>
</reference>
<dbReference type="InterPro" id="IPR041800">
    <property type="entry name" value="ASCC2_CUE"/>
</dbReference>
<dbReference type="EMBL" id="KB310536">
    <property type="protein sequence ID" value="ELT91381.1"/>
    <property type="molecule type" value="Genomic_DNA"/>
</dbReference>
<evidence type="ECO:0000313" key="3">
    <source>
        <dbReference type="EMBL" id="ELT91381.1"/>
    </source>
</evidence>
<keyword evidence="5" id="KW-1185">Reference proteome</keyword>
<dbReference type="GO" id="GO:0006355">
    <property type="term" value="P:regulation of DNA-templated transcription"/>
    <property type="evidence" value="ECO:0007669"/>
    <property type="project" value="TreeGrafter"/>
</dbReference>
<name>R7TIL7_CAPTE</name>
<dbReference type="Gene3D" id="1.10.8.10">
    <property type="entry name" value="DNA helicase RuvA subunit, C-terminal domain"/>
    <property type="match status" value="1"/>
</dbReference>
<dbReference type="EMBL" id="AMQN01013840">
    <property type="status" value="NOT_ANNOTATED_CDS"/>
    <property type="molecule type" value="Genomic_DNA"/>
</dbReference>
<dbReference type="HOGENOM" id="CLU_012749_0_0_1"/>
<feature type="compositionally biased region" description="Basic residues" evidence="1">
    <location>
        <begin position="659"/>
        <end position="670"/>
    </location>
</feature>
<dbReference type="PANTHER" id="PTHR21494">
    <property type="entry name" value="ACTIVATING SIGNAL COINTEGRATOR 1 COMPLEX SUBUNIT 2 ASC-1 COMPLEX SUBUNIT P100"/>
    <property type="match status" value="1"/>
</dbReference>
<dbReference type="PROSITE" id="PS51140">
    <property type="entry name" value="CUE"/>
    <property type="match status" value="1"/>
</dbReference>